<dbReference type="OrthoDB" id="280278at2"/>
<name>A0A369LBP5_9ACTN</name>
<dbReference type="InterPro" id="IPR036105">
    <property type="entry name" value="DiNase_FeMo-co_biosyn_sf"/>
</dbReference>
<dbReference type="InterPro" id="IPR003731">
    <property type="entry name" value="Di-Nase_FeMo-co_biosynth"/>
</dbReference>
<dbReference type="RefSeq" id="WP_042434633.1">
    <property type="nucleotide sequence ID" value="NZ_CABKQR010000001.1"/>
</dbReference>
<protein>
    <submittedName>
        <fullName evidence="2">Dinitrogenase iron-molybdenum cofactor biosynthesis protein</fullName>
    </submittedName>
</protein>
<dbReference type="Proteomes" id="UP000253792">
    <property type="component" value="Unassembled WGS sequence"/>
</dbReference>
<dbReference type="EMBL" id="PPTP01000003">
    <property type="protein sequence ID" value="RDB56107.1"/>
    <property type="molecule type" value="Genomic_DNA"/>
</dbReference>
<proteinExistence type="predicted"/>
<dbReference type="Pfam" id="PF02579">
    <property type="entry name" value="Nitro_FeMo-Co"/>
    <property type="match status" value="1"/>
</dbReference>
<dbReference type="PANTHER" id="PTHR42983">
    <property type="entry name" value="DINITROGENASE IRON-MOLYBDENUM COFACTOR PROTEIN-RELATED"/>
    <property type="match status" value="1"/>
</dbReference>
<evidence type="ECO:0000259" key="1">
    <source>
        <dbReference type="Pfam" id="PF02579"/>
    </source>
</evidence>
<keyword evidence="3" id="KW-1185">Reference proteome</keyword>
<organism evidence="2 3">
    <name type="scientific">Senegalimassilia anaerobia</name>
    <dbReference type="NCBI Taxonomy" id="1473216"/>
    <lineage>
        <taxon>Bacteria</taxon>
        <taxon>Bacillati</taxon>
        <taxon>Actinomycetota</taxon>
        <taxon>Coriobacteriia</taxon>
        <taxon>Coriobacteriales</taxon>
        <taxon>Coriobacteriaceae</taxon>
        <taxon>Senegalimassilia</taxon>
    </lineage>
</organism>
<dbReference type="AlphaFoldDB" id="A0A369LBP5"/>
<reference evidence="2 3" key="1">
    <citation type="journal article" date="2018" name="Elife">
        <title>Discovery and characterization of a prevalent human gut bacterial enzyme sufficient for the inactivation of a family of plant toxins.</title>
        <authorList>
            <person name="Koppel N."/>
            <person name="Bisanz J.E."/>
            <person name="Pandelia M.E."/>
            <person name="Turnbaugh P.J."/>
            <person name="Balskus E.P."/>
        </authorList>
    </citation>
    <scope>NUCLEOTIDE SEQUENCE [LARGE SCALE GENOMIC DNA]</scope>
    <source>
        <strain evidence="3">anaerobia AP69FAA</strain>
    </source>
</reference>
<dbReference type="GeneID" id="82935850"/>
<evidence type="ECO:0000313" key="2">
    <source>
        <dbReference type="EMBL" id="RDB56107.1"/>
    </source>
</evidence>
<dbReference type="PANTHER" id="PTHR42983:SF1">
    <property type="entry name" value="IRON-MOLYBDENUM PROTEIN"/>
    <property type="match status" value="1"/>
</dbReference>
<dbReference type="STRING" id="1034345.GCA_000236865_00401"/>
<sequence>MRIAVACQGLDVAPRFARSSSFMCYRVDRGMFADCQNMPNLSFPPAQLAQVLKDLDVSVMIVNRIDPTSETALKAAGIEVQAGYTGTASAAARTYIGRTLSGTHEELEAS</sequence>
<feature type="domain" description="Dinitrogenase iron-molybdenum cofactor biosynthesis" evidence="1">
    <location>
        <begin position="11"/>
        <end position="95"/>
    </location>
</feature>
<dbReference type="SUPFAM" id="SSF53146">
    <property type="entry name" value="Nitrogenase accessory factor-like"/>
    <property type="match status" value="1"/>
</dbReference>
<dbReference type="Gene3D" id="3.30.420.130">
    <property type="entry name" value="Dinitrogenase iron-molybdenum cofactor biosynthesis domain"/>
    <property type="match status" value="1"/>
</dbReference>
<evidence type="ECO:0000313" key="3">
    <source>
        <dbReference type="Proteomes" id="UP000253792"/>
    </source>
</evidence>
<gene>
    <name evidence="2" type="ORF">C1880_04240</name>
</gene>
<comment type="caution">
    <text evidence="2">The sequence shown here is derived from an EMBL/GenBank/DDBJ whole genome shotgun (WGS) entry which is preliminary data.</text>
</comment>
<accession>A0A369LBP5</accession>